<dbReference type="EMBL" id="LMTZ01000114">
    <property type="protein sequence ID" value="KST65011.1"/>
    <property type="molecule type" value="Genomic_DNA"/>
</dbReference>
<dbReference type="EMBL" id="LMTZ01000115">
    <property type="protein sequence ID" value="KST64940.1"/>
    <property type="molecule type" value="Genomic_DNA"/>
</dbReference>
<proteinExistence type="predicted"/>
<keyword evidence="1" id="KW-0472">Membrane</keyword>
<keyword evidence="1" id="KW-0812">Transmembrane</keyword>
<keyword evidence="1" id="KW-1133">Transmembrane helix</keyword>
<sequence>MIERISFLSQLTEVDKSILFSAVAGFFGGLVQCSIEDTFDKFVNQKEININNLLPKYVYSGFICGILVGLGVFITLIFDETTSTENITQSFIPYAILIFPVVGITNKLFERISSRNQS</sequence>
<accession>A0A0V7ZKB9</accession>
<organism evidence="3 4">
    <name type="scientific">Mastigocoleus testarum BC008</name>
    <dbReference type="NCBI Taxonomy" id="371196"/>
    <lineage>
        <taxon>Bacteria</taxon>
        <taxon>Bacillati</taxon>
        <taxon>Cyanobacteriota</taxon>
        <taxon>Cyanophyceae</taxon>
        <taxon>Nostocales</taxon>
        <taxon>Hapalosiphonaceae</taxon>
        <taxon>Mastigocoleus</taxon>
    </lineage>
</organism>
<gene>
    <name evidence="2" type="ORF">BC008_19205</name>
    <name evidence="3" type="ORF">BC008_19600</name>
</gene>
<comment type="caution">
    <text evidence="3">The sequence shown here is derived from an EMBL/GenBank/DDBJ whole genome shotgun (WGS) entry which is preliminary data.</text>
</comment>
<evidence type="ECO:0000313" key="3">
    <source>
        <dbReference type="EMBL" id="KST65011.1"/>
    </source>
</evidence>
<evidence type="ECO:0000313" key="2">
    <source>
        <dbReference type="EMBL" id="KST64940.1"/>
    </source>
</evidence>
<name>A0A0V7ZKB9_9CYAN</name>
<evidence type="ECO:0000256" key="1">
    <source>
        <dbReference type="SAM" id="Phobius"/>
    </source>
</evidence>
<protein>
    <submittedName>
        <fullName evidence="3">Uncharacterized protein</fullName>
    </submittedName>
</protein>
<dbReference type="AlphaFoldDB" id="A0A0V7ZKB9"/>
<reference evidence="3 4" key="1">
    <citation type="journal article" date="2015" name="Genome Announc.">
        <title>Draft Genome of the Euendolithic (true boring) Cyanobacterium Mastigocoleus testarum strain BC008.</title>
        <authorList>
            <person name="Guida B.S."/>
            <person name="Garcia-Pichel F."/>
        </authorList>
    </citation>
    <scope>NUCLEOTIDE SEQUENCE [LARGE SCALE GENOMIC DNA]</scope>
    <source>
        <strain evidence="3 4">BC008</strain>
    </source>
</reference>
<feature type="transmembrane region" description="Helical" evidence="1">
    <location>
        <begin position="90"/>
        <end position="109"/>
    </location>
</feature>
<evidence type="ECO:0000313" key="4">
    <source>
        <dbReference type="Proteomes" id="UP000053372"/>
    </source>
</evidence>
<keyword evidence="4" id="KW-1185">Reference proteome</keyword>
<feature type="transmembrane region" description="Helical" evidence="1">
    <location>
        <begin position="57"/>
        <end position="78"/>
    </location>
</feature>
<dbReference type="Proteomes" id="UP000053372">
    <property type="component" value="Unassembled WGS sequence"/>
</dbReference>
<dbReference type="RefSeq" id="WP_036264977.1">
    <property type="nucleotide sequence ID" value="NZ_LMTZ01000114.1"/>
</dbReference>